<dbReference type="AlphaFoldDB" id="A0A940YG57"/>
<dbReference type="GO" id="GO:0016020">
    <property type="term" value="C:membrane"/>
    <property type="evidence" value="ECO:0007669"/>
    <property type="project" value="UniProtKB-SubCell"/>
</dbReference>
<comment type="caution">
    <text evidence="7">The sequence shown here is derived from an EMBL/GenBank/DDBJ whole genome shotgun (WGS) entry which is preliminary data.</text>
</comment>
<evidence type="ECO:0000256" key="4">
    <source>
        <dbReference type="ARBA" id="ARBA00023134"/>
    </source>
</evidence>
<dbReference type="InterPro" id="IPR027094">
    <property type="entry name" value="Mitofusin_fam"/>
</dbReference>
<evidence type="ECO:0000256" key="3">
    <source>
        <dbReference type="ARBA" id="ARBA00022801"/>
    </source>
</evidence>
<dbReference type="Gene3D" id="3.40.50.300">
    <property type="entry name" value="P-loop containing nucleotide triphosphate hydrolases"/>
    <property type="match status" value="1"/>
</dbReference>
<dbReference type="InterPro" id="IPR027417">
    <property type="entry name" value="P-loop_NTPase"/>
</dbReference>
<evidence type="ECO:0000256" key="2">
    <source>
        <dbReference type="ARBA" id="ARBA00022741"/>
    </source>
</evidence>
<dbReference type="SUPFAM" id="SSF52540">
    <property type="entry name" value="P-loop containing nucleoside triphosphate hydrolases"/>
    <property type="match status" value="1"/>
</dbReference>
<dbReference type="CDD" id="cd00882">
    <property type="entry name" value="Ras_like_GTPase"/>
    <property type="match status" value="1"/>
</dbReference>
<evidence type="ECO:0000313" key="7">
    <source>
        <dbReference type="EMBL" id="MBQ0933578.1"/>
    </source>
</evidence>
<reference evidence="7 8" key="1">
    <citation type="submission" date="2021-04" db="EMBL/GenBank/DDBJ databases">
        <title>The genome sequence of Ideonella sp. 3Y2.</title>
        <authorList>
            <person name="Liu Y."/>
        </authorList>
    </citation>
    <scope>NUCLEOTIDE SEQUENCE [LARGE SCALE GENOMIC DNA]</scope>
    <source>
        <strain evidence="7 8">3Y2</strain>
    </source>
</reference>
<dbReference type="PANTHER" id="PTHR10465">
    <property type="entry name" value="TRANSMEMBRANE GTPASE FZO1"/>
    <property type="match status" value="1"/>
</dbReference>
<keyword evidence="4" id="KW-0342">GTP-binding</keyword>
<protein>
    <submittedName>
        <fullName evidence="7">Dynamin family protein</fullName>
    </submittedName>
</protein>
<keyword evidence="5" id="KW-0472">Membrane</keyword>
<dbReference type="RefSeq" id="WP_210857242.1">
    <property type="nucleotide sequence ID" value="NZ_JAGQDD010000033.1"/>
</dbReference>
<dbReference type="Pfam" id="PF00350">
    <property type="entry name" value="Dynamin_N"/>
    <property type="match status" value="1"/>
</dbReference>
<proteinExistence type="predicted"/>
<name>A0A940YG57_9BURK</name>
<evidence type="ECO:0000256" key="5">
    <source>
        <dbReference type="ARBA" id="ARBA00023136"/>
    </source>
</evidence>
<dbReference type="GO" id="GO:0003924">
    <property type="term" value="F:GTPase activity"/>
    <property type="evidence" value="ECO:0007669"/>
    <property type="project" value="InterPro"/>
</dbReference>
<gene>
    <name evidence="7" type="ORF">KAK03_24160</name>
</gene>
<keyword evidence="2" id="KW-0547">Nucleotide-binding</keyword>
<evidence type="ECO:0000259" key="6">
    <source>
        <dbReference type="Pfam" id="PF00350"/>
    </source>
</evidence>
<keyword evidence="8" id="KW-1185">Reference proteome</keyword>
<keyword evidence="3" id="KW-0378">Hydrolase</keyword>
<evidence type="ECO:0000313" key="8">
    <source>
        <dbReference type="Proteomes" id="UP000676246"/>
    </source>
</evidence>
<accession>A0A940YG57</accession>
<feature type="domain" description="Dynamin N-terminal" evidence="6">
    <location>
        <begin position="69"/>
        <end position="304"/>
    </location>
</feature>
<evidence type="ECO:0000256" key="1">
    <source>
        <dbReference type="ARBA" id="ARBA00004370"/>
    </source>
</evidence>
<dbReference type="Proteomes" id="UP000676246">
    <property type="component" value="Unassembled WGS sequence"/>
</dbReference>
<dbReference type="PANTHER" id="PTHR10465:SF0">
    <property type="entry name" value="SARCALUMENIN"/>
    <property type="match status" value="1"/>
</dbReference>
<comment type="subcellular location">
    <subcellularLocation>
        <location evidence="1">Membrane</location>
    </subcellularLocation>
</comment>
<dbReference type="GO" id="GO:0005525">
    <property type="term" value="F:GTP binding"/>
    <property type="evidence" value="ECO:0007669"/>
    <property type="project" value="UniProtKB-KW"/>
</dbReference>
<dbReference type="EMBL" id="JAGQDD010000033">
    <property type="protein sequence ID" value="MBQ0933578.1"/>
    <property type="molecule type" value="Genomic_DNA"/>
</dbReference>
<dbReference type="GO" id="GO:0008053">
    <property type="term" value="P:mitochondrial fusion"/>
    <property type="evidence" value="ECO:0007669"/>
    <property type="project" value="TreeGrafter"/>
</dbReference>
<dbReference type="InterPro" id="IPR045063">
    <property type="entry name" value="Dynamin_N"/>
</dbReference>
<sequence length="792" mass="89584">MSNEDAIGADWAGYQQDTLSFLAVLGRLCSECRAVLYPDPSDAAHEKFLALTREAEGLRRQIQHLELRLVVVAPMKAGKSTIINAILGQDLLPNRNSAATSIPTEIVDEPECGHPILTLTQGLRERFRVAANAIRQFFISHDDVSIEKSLSQYPHLVPLAKTLRDDGPRPLKSEVHDKSDIQDVLMYLNDVTRICADVVPSSNPLALLEPEDTPRIAVQIRKVPGGVDSRGMGKLVIVDTPGPNEASQSEMGLERIVEHQLQESSVVLLVLDYTQLNTEAAAKIRAHVDRMRERVGDSNFIVAVNKVDARSKAGDMTQEQVRSYVSRELQIERFDPSRHLFEMSAVFGLEAASFLHAADSCLPDESTRVHAGALVRRKNPLIETEEELQEELNGMDEEQLKDLARRFWKKSRMEPFLEGSLSELMTRAGPKVFETAFHASGRILTDLKNALELRLSSSGTNAASIRREVEELQTQALKVIEARAEIDRRKDSAKKKLDTALQLLLDQVRLDVGQTIRRLATKDKADLAPTKDEGFIRRFLSGLLQSSRGPIQYERQSDADAAIERLLDDVKQYLTAHLNSARIEIKTLVREFVQEVRLIVEDELLPILKNSVDQMQKAFNARLEVPDVRFDVGEMEISFRAEKKSQLVRESGYDTETTYETRWYTLWLYDHKVERQVYRAAVYEDRYIIDLETLSRHAIASVGDHIAAVRQSLDAYLSENVARRIDRFTQRVSDDLDSYQANLEGALRQKELSVHEQELTRLHAAKLLDEIKDARQRGTKLSTYVPVDSLRR</sequence>
<organism evidence="7 8">
    <name type="scientific">Ideonella alba</name>
    <dbReference type="NCBI Taxonomy" id="2824118"/>
    <lineage>
        <taxon>Bacteria</taxon>
        <taxon>Pseudomonadati</taxon>
        <taxon>Pseudomonadota</taxon>
        <taxon>Betaproteobacteria</taxon>
        <taxon>Burkholderiales</taxon>
        <taxon>Sphaerotilaceae</taxon>
        <taxon>Ideonella</taxon>
    </lineage>
</organism>